<sequence length="29" mass="3447">MVFLRKVKQAIPSSFRKLDTLYYETVCPI</sequence>
<proteinExistence type="predicted"/>
<accession>A0A8S5R1A1</accession>
<organism evidence="1">
    <name type="scientific">Siphoviridae sp. ctWWc42</name>
    <dbReference type="NCBI Taxonomy" id="2826361"/>
    <lineage>
        <taxon>Viruses</taxon>
        <taxon>Duplodnaviria</taxon>
        <taxon>Heunggongvirae</taxon>
        <taxon>Uroviricota</taxon>
        <taxon>Caudoviricetes</taxon>
    </lineage>
</organism>
<protein>
    <submittedName>
        <fullName evidence="1">Uncharacterized protein</fullName>
    </submittedName>
</protein>
<reference evidence="1" key="1">
    <citation type="journal article" date="2021" name="Proc. Natl. Acad. Sci. U.S.A.">
        <title>A Catalog of Tens of Thousands of Viruses from Human Metagenomes Reveals Hidden Associations with Chronic Diseases.</title>
        <authorList>
            <person name="Tisza M.J."/>
            <person name="Buck C.B."/>
        </authorList>
    </citation>
    <scope>NUCLEOTIDE SEQUENCE</scope>
    <source>
        <strain evidence="1">CtWWc42</strain>
    </source>
</reference>
<evidence type="ECO:0000313" key="1">
    <source>
        <dbReference type="EMBL" id="DAE25246.1"/>
    </source>
</evidence>
<name>A0A8S5R1A1_9CAUD</name>
<dbReference type="EMBL" id="BK015795">
    <property type="protein sequence ID" value="DAE25246.1"/>
    <property type="molecule type" value="Genomic_DNA"/>
</dbReference>